<name>F4QRZ7_9CAUL</name>
<comment type="cofactor">
    <cofactor evidence="1">
        <name>Mg(2+)</name>
        <dbReference type="ChEBI" id="CHEBI:18420"/>
    </cofactor>
</comment>
<dbReference type="eggNOG" id="COG1530">
    <property type="taxonomic scope" value="Bacteria"/>
</dbReference>
<keyword evidence="2" id="KW-0540">Nuclease</keyword>
<accession>F4QRZ7</accession>
<sequence length="338" mass="36522">MLTLHYEARFGLARGAIYGQGRPQLFAQGYEHDHSLGVLGTQSVARLRGRAGSLLFLKLADGSEAVLEGPNEVLTRLNEGVAMEVEVVAEARGDKLARARYVAAATGDPRRLSPVQSLKARLLERARSLIGDLPVMEAFDREAIDTAEEAARQPSGDLPGGGYLHIEPTRALVACDVDTSGATETGMASSHTAGRACNEAAVRDIGRRLRLSALAGLIVVDLIGKRHDGDRLRTLLLQGFGAEAPRLAVAPIGKFGTLEFTRPWGTCPTRDTCHLLDAALYSLWQAIRLSEQDRSRVIIIRQAEPVISILRPRISASLDPLAPMLRLEVATPSEVIFL</sequence>
<evidence type="ECO:0000256" key="3">
    <source>
        <dbReference type="ARBA" id="ARBA00022723"/>
    </source>
</evidence>
<dbReference type="GO" id="GO:0006364">
    <property type="term" value="P:rRNA processing"/>
    <property type="evidence" value="ECO:0007669"/>
    <property type="project" value="TreeGrafter"/>
</dbReference>
<protein>
    <submittedName>
        <fullName evidence="9">Ribonuclease E/G family protein</fullName>
    </submittedName>
</protein>
<keyword evidence="5" id="KW-0378">Hydrolase</keyword>
<dbReference type="GO" id="GO:0005737">
    <property type="term" value="C:cytoplasm"/>
    <property type="evidence" value="ECO:0007669"/>
    <property type="project" value="TreeGrafter"/>
</dbReference>
<dbReference type="GO" id="GO:0003723">
    <property type="term" value="F:RNA binding"/>
    <property type="evidence" value="ECO:0007669"/>
    <property type="project" value="UniProtKB-KW"/>
</dbReference>
<evidence type="ECO:0000256" key="2">
    <source>
        <dbReference type="ARBA" id="ARBA00022722"/>
    </source>
</evidence>
<organism evidence="9 10">
    <name type="scientific">Asticcacaulis biprosthecium C19</name>
    <dbReference type="NCBI Taxonomy" id="715226"/>
    <lineage>
        <taxon>Bacteria</taxon>
        <taxon>Pseudomonadati</taxon>
        <taxon>Pseudomonadota</taxon>
        <taxon>Alphaproteobacteria</taxon>
        <taxon>Caulobacterales</taxon>
        <taxon>Caulobacteraceae</taxon>
        <taxon>Asticcacaulis</taxon>
    </lineage>
</organism>
<reference evidence="10" key="1">
    <citation type="submission" date="2011-03" db="EMBL/GenBank/DDBJ databases">
        <title>Draft genome sequence of Brevundimonas diminuta.</title>
        <authorList>
            <person name="Brown P.J.B."/>
            <person name="Buechlein A."/>
            <person name="Hemmerich C."/>
            <person name="Brun Y.V."/>
        </authorList>
    </citation>
    <scope>NUCLEOTIDE SEQUENCE [LARGE SCALE GENOMIC DNA]</scope>
    <source>
        <strain evidence="10">C19</strain>
    </source>
</reference>
<evidence type="ECO:0000313" key="9">
    <source>
        <dbReference type="EMBL" id="EGF89517.1"/>
    </source>
</evidence>
<evidence type="ECO:0000313" key="10">
    <source>
        <dbReference type="Proteomes" id="UP000006512"/>
    </source>
</evidence>
<dbReference type="GO" id="GO:0016787">
    <property type="term" value="F:hydrolase activity"/>
    <property type="evidence" value="ECO:0007669"/>
    <property type="project" value="UniProtKB-KW"/>
</dbReference>
<evidence type="ECO:0000256" key="7">
    <source>
        <dbReference type="ARBA" id="ARBA00022884"/>
    </source>
</evidence>
<dbReference type="GO" id="GO:0004519">
    <property type="term" value="F:endonuclease activity"/>
    <property type="evidence" value="ECO:0007669"/>
    <property type="project" value="UniProtKB-KW"/>
</dbReference>
<dbReference type="STRING" id="715226.ABI_39320"/>
<keyword evidence="7" id="KW-0694">RNA-binding</keyword>
<feature type="domain" description="RNA-binding protein AU-1/Ribonuclease E/G" evidence="8">
    <location>
        <begin position="137"/>
        <end position="262"/>
    </location>
</feature>
<evidence type="ECO:0000256" key="5">
    <source>
        <dbReference type="ARBA" id="ARBA00022801"/>
    </source>
</evidence>
<dbReference type="GO" id="GO:0046872">
    <property type="term" value="F:metal ion binding"/>
    <property type="evidence" value="ECO:0007669"/>
    <property type="project" value="UniProtKB-KW"/>
</dbReference>
<keyword evidence="4" id="KW-0255">Endonuclease</keyword>
<dbReference type="EMBL" id="GL883080">
    <property type="protein sequence ID" value="EGF89517.1"/>
    <property type="molecule type" value="Genomic_DNA"/>
</dbReference>
<dbReference type="RefSeq" id="WP_006274712.1">
    <property type="nucleotide sequence ID" value="NZ_GL883080.1"/>
</dbReference>
<dbReference type="AlphaFoldDB" id="F4QRZ7"/>
<dbReference type="InterPro" id="IPR004659">
    <property type="entry name" value="RNase_E/G"/>
</dbReference>
<keyword evidence="10" id="KW-1185">Reference proteome</keyword>
<dbReference type="GO" id="GO:0004540">
    <property type="term" value="F:RNA nuclease activity"/>
    <property type="evidence" value="ECO:0007669"/>
    <property type="project" value="InterPro"/>
</dbReference>
<dbReference type="PANTHER" id="PTHR30001:SF1">
    <property type="entry name" value="RIBONUCLEASE E_G-LIKE PROTEIN, CHLOROPLASTIC"/>
    <property type="match status" value="1"/>
</dbReference>
<keyword evidence="6" id="KW-0460">Magnesium</keyword>
<evidence type="ECO:0000256" key="4">
    <source>
        <dbReference type="ARBA" id="ARBA00022759"/>
    </source>
</evidence>
<dbReference type="OrthoDB" id="9804278at2"/>
<dbReference type="PANTHER" id="PTHR30001">
    <property type="entry name" value="RIBONUCLEASE"/>
    <property type="match status" value="1"/>
</dbReference>
<proteinExistence type="predicted"/>
<dbReference type="Proteomes" id="UP000006512">
    <property type="component" value="Unassembled WGS sequence"/>
</dbReference>
<evidence type="ECO:0000259" key="8">
    <source>
        <dbReference type="Pfam" id="PF10150"/>
    </source>
</evidence>
<keyword evidence="3" id="KW-0479">Metal-binding</keyword>
<dbReference type="InterPro" id="IPR019307">
    <property type="entry name" value="RNA-bd_AU-1/RNase_E/G"/>
</dbReference>
<evidence type="ECO:0000256" key="6">
    <source>
        <dbReference type="ARBA" id="ARBA00022842"/>
    </source>
</evidence>
<evidence type="ECO:0000256" key="1">
    <source>
        <dbReference type="ARBA" id="ARBA00001946"/>
    </source>
</evidence>
<dbReference type="HOGENOM" id="CLU_820507_0_0_5"/>
<dbReference type="Pfam" id="PF10150">
    <property type="entry name" value="RNase_E_G"/>
    <property type="match status" value="1"/>
</dbReference>
<gene>
    <name evidence="9" type="ORF">ABI_39320</name>
</gene>